<dbReference type="EMBL" id="JABCRI010000018">
    <property type="protein sequence ID" value="KAF8390526.1"/>
    <property type="molecule type" value="Genomic_DNA"/>
</dbReference>
<dbReference type="AlphaFoldDB" id="A0A835D590"/>
<sequence>MSQELNPHPDQPTHPHPPQKPQELNLPPHHKTNKITWYVAYFCAILSAIVIIGGLAVLIVYLSFRPKSPRFDISTATLNAAYLDMGYLLNADITVLANFTNPNKKVTVGFRYMVIDLYYGNTLIATQSIEHFSEPRRGSKLQDVHMVSSQVLLPEKDIQRFKKQMEGNQIAFDVKGVFRTRSNLGTFIHYSYWLYGKCSIVLTGPPSGVLVSRKCRTKR</sequence>
<keyword evidence="2 4" id="KW-0472">Membrane</keyword>
<dbReference type="OrthoDB" id="1924574at2759"/>
<dbReference type="OMA" id="HGRCSIV"/>
<organism evidence="5 6">
    <name type="scientific">Tetracentron sinense</name>
    <name type="common">Spur-leaf</name>
    <dbReference type="NCBI Taxonomy" id="13715"/>
    <lineage>
        <taxon>Eukaryota</taxon>
        <taxon>Viridiplantae</taxon>
        <taxon>Streptophyta</taxon>
        <taxon>Embryophyta</taxon>
        <taxon>Tracheophyta</taxon>
        <taxon>Spermatophyta</taxon>
        <taxon>Magnoliopsida</taxon>
        <taxon>Trochodendrales</taxon>
        <taxon>Trochodendraceae</taxon>
        <taxon>Tetracentron</taxon>
    </lineage>
</organism>
<reference evidence="5 6" key="1">
    <citation type="submission" date="2020-04" db="EMBL/GenBank/DDBJ databases">
        <title>Plant Genome Project.</title>
        <authorList>
            <person name="Zhang R.-G."/>
        </authorList>
    </citation>
    <scope>NUCLEOTIDE SEQUENCE [LARGE SCALE GENOMIC DNA]</scope>
    <source>
        <strain evidence="5">YNK0</strain>
        <tissue evidence="5">Leaf</tissue>
    </source>
</reference>
<feature type="transmembrane region" description="Helical" evidence="4">
    <location>
        <begin position="35"/>
        <end position="64"/>
    </location>
</feature>
<dbReference type="PANTHER" id="PTHR31234">
    <property type="entry name" value="LATE EMBRYOGENESIS ABUNDANT (LEA) HYDROXYPROLINE-RICH GLYCOPROTEIN FAMILY"/>
    <property type="match status" value="1"/>
</dbReference>
<keyword evidence="6" id="KW-1185">Reference proteome</keyword>
<feature type="region of interest" description="Disordered" evidence="3">
    <location>
        <begin position="1"/>
        <end position="26"/>
    </location>
</feature>
<evidence type="ECO:0000256" key="4">
    <source>
        <dbReference type="SAM" id="Phobius"/>
    </source>
</evidence>
<comment type="subcellular location">
    <subcellularLocation>
        <location evidence="1">Membrane</location>
    </subcellularLocation>
</comment>
<accession>A0A835D590</accession>
<dbReference type="InterPro" id="IPR044839">
    <property type="entry name" value="NDR1-like"/>
</dbReference>
<protein>
    <recommendedName>
        <fullName evidence="7">Late embryogenesis abundant protein LEA-2 subgroup domain-containing protein</fullName>
    </recommendedName>
</protein>
<name>A0A835D590_TETSI</name>
<dbReference type="GO" id="GO:0098542">
    <property type="term" value="P:defense response to other organism"/>
    <property type="evidence" value="ECO:0007669"/>
    <property type="project" value="InterPro"/>
</dbReference>
<evidence type="ECO:0000313" key="5">
    <source>
        <dbReference type="EMBL" id="KAF8390526.1"/>
    </source>
</evidence>
<dbReference type="GO" id="GO:0005886">
    <property type="term" value="C:plasma membrane"/>
    <property type="evidence" value="ECO:0007669"/>
    <property type="project" value="TreeGrafter"/>
</dbReference>
<dbReference type="PANTHER" id="PTHR31234:SF42">
    <property type="entry name" value="LATE EMBRYOGENESIS ABUNDANT (LEA) HYDROXYPROLINE-RICH GLYCOPROTEIN FAMILY"/>
    <property type="match status" value="1"/>
</dbReference>
<evidence type="ECO:0000256" key="1">
    <source>
        <dbReference type="ARBA" id="ARBA00004370"/>
    </source>
</evidence>
<evidence type="ECO:0000256" key="2">
    <source>
        <dbReference type="ARBA" id="ARBA00023136"/>
    </source>
</evidence>
<dbReference type="Proteomes" id="UP000655225">
    <property type="component" value="Unassembled WGS sequence"/>
</dbReference>
<comment type="caution">
    <text evidence="5">The sequence shown here is derived from an EMBL/GenBank/DDBJ whole genome shotgun (WGS) entry which is preliminary data.</text>
</comment>
<evidence type="ECO:0000313" key="6">
    <source>
        <dbReference type="Proteomes" id="UP000655225"/>
    </source>
</evidence>
<feature type="compositionally biased region" description="Pro residues" evidence="3">
    <location>
        <begin position="9"/>
        <end position="20"/>
    </location>
</feature>
<evidence type="ECO:0008006" key="7">
    <source>
        <dbReference type="Google" id="ProtNLM"/>
    </source>
</evidence>
<evidence type="ECO:0000256" key="3">
    <source>
        <dbReference type="SAM" id="MobiDB-lite"/>
    </source>
</evidence>
<keyword evidence="4" id="KW-0812">Transmembrane</keyword>
<keyword evidence="4" id="KW-1133">Transmembrane helix</keyword>
<gene>
    <name evidence="5" type="ORF">HHK36_025053</name>
</gene>
<proteinExistence type="predicted"/>